<comment type="caution">
    <text evidence="1">The sequence shown here is derived from an EMBL/GenBank/DDBJ whole genome shotgun (WGS) entry which is preliminary data.</text>
</comment>
<protein>
    <recommendedName>
        <fullName evidence="2">Transposase IS4-like domain-containing protein</fullName>
    </recommendedName>
</protein>
<accession>A0A0F8XZ14</accession>
<dbReference type="AlphaFoldDB" id="A0A0F8XZ14"/>
<proteinExistence type="predicted"/>
<evidence type="ECO:0000313" key="1">
    <source>
        <dbReference type="EMBL" id="KKK66530.1"/>
    </source>
</evidence>
<sequence>MVDTGIATEENIGRLKEKGYHYVVVNRGKAPFEEEYEGMEVIREEEGKGIRLEVKRYEHEGEVYVLYRSERKVAKERSMRTRTEQLFVGRLEYHRKGLRLPKRTKKYGKVVELVGRLKGKYPKASKLYRVEVIPEGGKAAEDPSLVAVDIVWKEKAGLYKRRRVGKEAMCSGRIEWI</sequence>
<name>A0A0F8XZ14_9ZZZZ</name>
<dbReference type="EMBL" id="LAZR01060033">
    <property type="protein sequence ID" value="KKK66530.1"/>
    <property type="molecule type" value="Genomic_DNA"/>
</dbReference>
<reference evidence="1" key="1">
    <citation type="journal article" date="2015" name="Nature">
        <title>Complex archaea that bridge the gap between prokaryotes and eukaryotes.</title>
        <authorList>
            <person name="Spang A."/>
            <person name="Saw J.H."/>
            <person name="Jorgensen S.L."/>
            <person name="Zaremba-Niedzwiedzka K."/>
            <person name="Martijn J."/>
            <person name="Lind A.E."/>
            <person name="van Eijk R."/>
            <person name="Schleper C."/>
            <person name="Guy L."/>
            <person name="Ettema T.J."/>
        </authorList>
    </citation>
    <scope>NUCLEOTIDE SEQUENCE</scope>
</reference>
<evidence type="ECO:0008006" key="2">
    <source>
        <dbReference type="Google" id="ProtNLM"/>
    </source>
</evidence>
<organism evidence="1">
    <name type="scientific">marine sediment metagenome</name>
    <dbReference type="NCBI Taxonomy" id="412755"/>
    <lineage>
        <taxon>unclassified sequences</taxon>
        <taxon>metagenomes</taxon>
        <taxon>ecological metagenomes</taxon>
    </lineage>
</organism>
<gene>
    <name evidence="1" type="ORF">LCGC14_2963160</name>
</gene>